<feature type="domain" description="DNA2/NAM7 helicase helicase" evidence="2">
    <location>
        <begin position="319"/>
        <end position="477"/>
    </location>
</feature>
<dbReference type="PANTHER" id="PTHR10887:SF341">
    <property type="entry name" value="NFX1-TYPE ZINC FINGER-CONTAINING PROTEIN 1"/>
    <property type="match status" value="1"/>
</dbReference>
<dbReference type="InterPro" id="IPR041677">
    <property type="entry name" value="DNA2/NAM7_AAA_11"/>
</dbReference>
<organism evidence="3">
    <name type="scientific">Homalodisca liturata</name>
    <dbReference type="NCBI Taxonomy" id="320908"/>
    <lineage>
        <taxon>Eukaryota</taxon>
        <taxon>Metazoa</taxon>
        <taxon>Ecdysozoa</taxon>
        <taxon>Arthropoda</taxon>
        <taxon>Hexapoda</taxon>
        <taxon>Insecta</taxon>
        <taxon>Pterygota</taxon>
        <taxon>Neoptera</taxon>
        <taxon>Paraneoptera</taxon>
        <taxon>Hemiptera</taxon>
        <taxon>Auchenorrhyncha</taxon>
        <taxon>Membracoidea</taxon>
        <taxon>Cicadellidae</taxon>
        <taxon>Cicadellinae</taxon>
        <taxon>Proconiini</taxon>
        <taxon>Homalodisca</taxon>
    </lineage>
</organism>
<evidence type="ECO:0000259" key="2">
    <source>
        <dbReference type="Pfam" id="PF13086"/>
    </source>
</evidence>
<dbReference type="GO" id="GO:0031380">
    <property type="term" value="C:nuclear RNA-directed RNA polymerase complex"/>
    <property type="evidence" value="ECO:0007669"/>
    <property type="project" value="TreeGrafter"/>
</dbReference>
<protein>
    <recommendedName>
        <fullName evidence="2">DNA2/NAM7 helicase helicase domain-containing protein</fullName>
    </recommendedName>
</protein>
<dbReference type="InterPro" id="IPR027417">
    <property type="entry name" value="P-loop_NTPase"/>
</dbReference>
<sequence>MINNNINNKSYQNQRVFYNSSIYQNSQQKPRDILRSFNSSNTPNELFNKNECVSLSSTKSLQKTETKFGGLGDGKIHEMKTMSIFPTEEDLLREACALSMNLKTGPYKDVDHYLTVQFRLLRENFMAPLREGIAEYFKDSSLTKEEEEEEDEEVEPDVFICHDVKILDAYFIDGGKFGHEIYFCNDENWKELCKFGSLLLFTTNSFQTFFSAAVIDITHMRLVVRLDPKHYILYDNIYDCQFTVAIPKLHFEPYFHVLSGLQRMGQEQFPMEKYIIKANTTPKPPAYIAELGLKTYTINGKHCVDISHPSWPKFDSMMFNSSEHLAFRAALTNEFVAIQKPPGTEKTILTLEVVSALLDNVRIDTPILVVCHSNHGLDQLLEGILEKTKNIIRIGSKSRNKKLEQFNINKHRPKQYGYGALAGNMKRLAKQYANKKLLINYAIDNVSDMVFNERIKQEMRKIEEKIQELEKKVENARHT</sequence>
<dbReference type="GO" id="GO:0031048">
    <property type="term" value="P:regulatory ncRNA-mediated heterochromatin formation"/>
    <property type="evidence" value="ECO:0007669"/>
    <property type="project" value="TreeGrafter"/>
</dbReference>
<feature type="coiled-coil region" evidence="1">
    <location>
        <begin position="452"/>
        <end position="479"/>
    </location>
</feature>
<dbReference type="EMBL" id="GECU01021304">
    <property type="protein sequence ID" value="JAS86402.1"/>
    <property type="molecule type" value="Transcribed_RNA"/>
</dbReference>
<dbReference type="SUPFAM" id="SSF52540">
    <property type="entry name" value="P-loop containing nucleoside triphosphate hydrolases"/>
    <property type="match status" value="1"/>
</dbReference>
<name>A0A1B6IHJ9_9HEMI</name>
<dbReference type="AlphaFoldDB" id="A0A1B6IHJ9"/>
<gene>
    <name evidence="3" type="ORF">g.40453</name>
</gene>
<dbReference type="Gene3D" id="3.40.50.300">
    <property type="entry name" value="P-loop containing nucleotide triphosphate hydrolases"/>
    <property type="match status" value="1"/>
</dbReference>
<feature type="non-terminal residue" evidence="3">
    <location>
        <position position="479"/>
    </location>
</feature>
<dbReference type="InterPro" id="IPR045055">
    <property type="entry name" value="DNA2/NAM7-like"/>
</dbReference>
<evidence type="ECO:0000256" key="1">
    <source>
        <dbReference type="SAM" id="Coils"/>
    </source>
</evidence>
<reference evidence="3" key="1">
    <citation type="submission" date="2015-11" db="EMBL/GenBank/DDBJ databases">
        <title>De novo transcriptome assembly of four potential Pierce s Disease insect vectors from Arizona vineyards.</title>
        <authorList>
            <person name="Tassone E.E."/>
        </authorList>
    </citation>
    <scope>NUCLEOTIDE SEQUENCE</scope>
</reference>
<accession>A0A1B6IHJ9</accession>
<dbReference type="PANTHER" id="PTHR10887">
    <property type="entry name" value="DNA2/NAM7 HELICASE FAMILY"/>
    <property type="match status" value="1"/>
</dbReference>
<proteinExistence type="predicted"/>
<dbReference type="GO" id="GO:0004386">
    <property type="term" value="F:helicase activity"/>
    <property type="evidence" value="ECO:0007669"/>
    <property type="project" value="InterPro"/>
</dbReference>
<keyword evidence="1" id="KW-0175">Coiled coil</keyword>
<dbReference type="Pfam" id="PF13086">
    <property type="entry name" value="AAA_11"/>
    <property type="match status" value="1"/>
</dbReference>
<evidence type="ECO:0000313" key="3">
    <source>
        <dbReference type="EMBL" id="JAS86402.1"/>
    </source>
</evidence>